<dbReference type="PANTHER" id="PTHR12263:SF0">
    <property type="entry name" value="V-TYPE PROTON ATPASE SUBUNIT"/>
    <property type="match status" value="1"/>
</dbReference>
<keyword evidence="10" id="KW-1185">Reference proteome</keyword>
<proteinExistence type="inferred from homology"/>
<keyword evidence="8 9" id="KW-0472">Membrane</keyword>
<keyword evidence="7" id="KW-0406">Ion transport</keyword>
<evidence type="ECO:0000313" key="10">
    <source>
        <dbReference type="Proteomes" id="UP000694843"/>
    </source>
</evidence>
<dbReference type="OrthoDB" id="1508846at2759"/>
<evidence type="ECO:0000256" key="1">
    <source>
        <dbReference type="ARBA" id="ARBA00004127"/>
    </source>
</evidence>
<dbReference type="GO" id="GO:0033181">
    <property type="term" value="C:plasma membrane proton-transporting V-type ATPase complex"/>
    <property type="evidence" value="ECO:0007669"/>
    <property type="project" value="TreeGrafter"/>
</dbReference>
<evidence type="ECO:0000313" key="11">
    <source>
        <dbReference type="RefSeq" id="XP_018025719.1"/>
    </source>
</evidence>
<keyword evidence="6 9" id="KW-1133">Transmembrane helix</keyword>
<keyword evidence="3" id="KW-0813">Transport</keyword>
<evidence type="ECO:0000256" key="5">
    <source>
        <dbReference type="ARBA" id="ARBA00022781"/>
    </source>
</evidence>
<dbReference type="AlphaFoldDB" id="A0A8B7PHT2"/>
<dbReference type="Pfam" id="PF05493">
    <property type="entry name" value="ATP_synt_H"/>
    <property type="match status" value="1"/>
</dbReference>
<evidence type="ECO:0000256" key="6">
    <source>
        <dbReference type="ARBA" id="ARBA00022989"/>
    </source>
</evidence>
<evidence type="ECO:0000256" key="8">
    <source>
        <dbReference type="ARBA" id="ARBA00023136"/>
    </source>
</evidence>
<keyword evidence="5" id="KW-0375">Hydrogen ion transport</keyword>
<comment type="subcellular location">
    <subcellularLocation>
        <location evidence="1">Endomembrane system</location>
        <topology evidence="1">Multi-pass membrane protein</topology>
    </subcellularLocation>
</comment>
<dbReference type="OMA" id="VIIMRHE"/>
<evidence type="ECO:0000256" key="7">
    <source>
        <dbReference type="ARBA" id="ARBA00023065"/>
    </source>
</evidence>
<comment type="similarity">
    <text evidence="2">Belongs to the V-ATPase e1/e2 subunit family.</text>
</comment>
<name>A0A8B7PHT2_HYAAZ</name>
<dbReference type="RefSeq" id="XP_018025719.1">
    <property type="nucleotide sequence ID" value="XM_018170230.1"/>
</dbReference>
<accession>A0A8B7PHT2</accession>
<evidence type="ECO:0000256" key="9">
    <source>
        <dbReference type="SAM" id="Phobius"/>
    </source>
</evidence>
<keyword evidence="4 9" id="KW-0812">Transmembrane</keyword>
<dbReference type="GeneID" id="108681220"/>
<organism evidence="10 11">
    <name type="scientific">Hyalella azteca</name>
    <name type="common">Amphipod</name>
    <dbReference type="NCBI Taxonomy" id="294128"/>
    <lineage>
        <taxon>Eukaryota</taxon>
        <taxon>Metazoa</taxon>
        <taxon>Ecdysozoa</taxon>
        <taxon>Arthropoda</taxon>
        <taxon>Crustacea</taxon>
        <taxon>Multicrustacea</taxon>
        <taxon>Malacostraca</taxon>
        <taxon>Eumalacostraca</taxon>
        <taxon>Peracarida</taxon>
        <taxon>Amphipoda</taxon>
        <taxon>Senticaudata</taxon>
        <taxon>Talitrida</taxon>
        <taxon>Talitroidea</taxon>
        <taxon>Hyalellidae</taxon>
        <taxon>Hyalella</taxon>
    </lineage>
</organism>
<dbReference type="KEGG" id="hazt:108681220"/>
<dbReference type="GO" id="GO:0033179">
    <property type="term" value="C:proton-transporting V-type ATPase, V0 domain"/>
    <property type="evidence" value="ECO:0007669"/>
    <property type="project" value="InterPro"/>
</dbReference>
<dbReference type="Proteomes" id="UP000694843">
    <property type="component" value="Unplaced"/>
</dbReference>
<evidence type="ECO:0000256" key="3">
    <source>
        <dbReference type="ARBA" id="ARBA00022448"/>
    </source>
</evidence>
<protein>
    <submittedName>
        <fullName evidence="11">V-type proton ATPase subunit e</fullName>
    </submittedName>
</protein>
<feature type="transmembrane region" description="Helical" evidence="9">
    <location>
        <begin position="33"/>
        <end position="55"/>
    </location>
</feature>
<dbReference type="GO" id="GO:0012505">
    <property type="term" value="C:endomembrane system"/>
    <property type="evidence" value="ECO:0007669"/>
    <property type="project" value="UniProtKB-SubCell"/>
</dbReference>
<evidence type="ECO:0000256" key="2">
    <source>
        <dbReference type="ARBA" id="ARBA00008328"/>
    </source>
</evidence>
<evidence type="ECO:0000256" key="4">
    <source>
        <dbReference type="ARBA" id="ARBA00022692"/>
    </source>
</evidence>
<feature type="transmembrane region" description="Helical" evidence="9">
    <location>
        <begin position="6"/>
        <end position="26"/>
    </location>
</feature>
<gene>
    <name evidence="11" type="primary">LOC108681220</name>
</gene>
<dbReference type="InterPro" id="IPR008389">
    <property type="entry name" value="ATPase_V0-cplx_e1/e2_su"/>
</dbReference>
<dbReference type="GO" id="GO:0046961">
    <property type="term" value="F:proton-transporting ATPase activity, rotational mechanism"/>
    <property type="evidence" value="ECO:0007669"/>
    <property type="project" value="InterPro"/>
</dbReference>
<sequence>MGYEVVAVSVVTAFWAVVAIVLPIIFGRGPNKGVIQATLVISGFSCWLFWFLAYVHQMNPLIGPEMHATTVYAIKYLWDGNSSWLSPNETITTTAVPAVVAEVSGHA</sequence>
<reference evidence="11" key="1">
    <citation type="submission" date="2025-08" db="UniProtKB">
        <authorList>
            <consortium name="RefSeq"/>
        </authorList>
    </citation>
    <scope>IDENTIFICATION</scope>
</reference>
<dbReference type="PANTHER" id="PTHR12263">
    <property type="entry name" value="VACUOLAR ATP SYNTHASE SUBUNIT H"/>
    <property type="match status" value="1"/>
</dbReference>